<dbReference type="EMBL" id="CP001857">
    <property type="protein sequence ID" value="ADB57904.1"/>
    <property type="molecule type" value="Genomic_DNA"/>
</dbReference>
<dbReference type="HOGENOM" id="CLU_2284901_0_0_2"/>
<dbReference type="PaxDb" id="572546-Arcpr_0841"/>
<dbReference type="AlphaFoldDB" id="D2RHX9"/>
<organism evidence="1 2">
    <name type="scientific">Archaeoglobus profundus (strain DSM 5631 / JCM 9629 / NBRC 100127 / Av18)</name>
    <dbReference type="NCBI Taxonomy" id="572546"/>
    <lineage>
        <taxon>Archaea</taxon>
        <taxon>Methanobacteriati</taxon>
        <taxon>Methanobacteriota</taxon>
        <taxon>Archaeoglobi</taxon>
        <taxon>Archaeoglobales</taxon>
        <taxon>Archaeoglobaceae</taxon>
        <taxon>Archaeoglobus</taxon>
    </lineage>
</organism>
<dbReference type="GeneID" id="8739503"/>
<accession>D2RHX9</accession>
<evidence type="ECO:0000313" key="1">
    <source>
        <dbReference type="EMBL" id="ADB57904.1"/>
    </source>
</evidence>
<evidence type="ECO:0000313" key="2">
    <source>
        <dbReference type="Proteomes" id="UP000001901"/>
    </source>
</evidence>
<name>D2RHX9_ARCPA</name>
<dbReference type="Proteomes" id="UP000001901">
    <property type="component" value="Chromosome"/>
</dbReference>
<gene>
    <name evidence="1" type="ordered locus">Arcpr_0841</name>
</gene>
<keyword evidence="2" id="KW-1185">Reference proteome</keyword>
<proteinExistence type="predicted"/>
<sequence>MSGHVRIGEDERVLETCQDELYRQDIWWLVVYFSEDGLKHTYFQSSAKANLKALANFIRELEEVKAPHIVFAIWHGRNRTDAFLIDPKKIVERFGSYEGVE</sequence>
<dbReference type="KEGG" id="apo:Arcpr_0841"/>
<dbReference type="STRING" id="572546.Arcpr_0841"/>
<dbReference type="RefSeq" id="WP_012940240.1">
    <property type="nucleotide sequence ID" value="NC_013741.1"/>
</dbReference>
<reference evidence="1 2" key="1">
    <citation type="journal article" date="2010" name="Stand. Genomic Sci.">
        <title>Complete genome sequence of Archaeoglobus profundus type strain (AV18).</title>
        <authorList>
            <person name="von Jan M."/>
            <person name="Lapidus A."/>
            <person name="Del Rio T.G."/>
            <person name="Copeland A."/>
            <person name="Tice H."/>
            <person name="Cheng J.F."/>
            <person name="Lucas S."/>
            <person name="Chen F."/>
            <person name="Nolan M."/>
            <person name="Goodwin L."/>
            <person name="Han C."/>
            <person name="Pitluck S."/>
            <person name="Liolios K."/>
            <person name="Ivanova N."/>
            <person name="Mavromatis K."/>
            <person name="Ovchinnikova G."/>
            <person name="Chertkov O."/>
            <person name="Pati A."/>
            <person name="Chen A."/>
            <person name="Palaniappan K."/>
            <person name="Land M."/>
            <person name="Hauser L."/>
            <person name="Chang Y.J."/>
            <person name="Jeffries C.D."/>
            <person name="Saunders E."/>
            <person name="Brettin T."/>
            <person name="Detter J.C."/>
            <person name="Chain P."/>
            <person name="Eichinger K."/>
            <person name="Huber H."/>
            <person name="Spring S."/>
            <person name="Rohde M."/>
            <person name="Goker M."/>
            <person name="Wirth R."/>
            <person name="Woyke T."/>
            <person name="Bristow J."/>
            <person name="Eisen J.A."/>
            <person name="Markowitz V."/>
            <person name="Hugenholtz P."/>
            <person name="Kyrpides N.C."/>
            <person name="Klenk H.P."/>
        </authorList>
    </citation>
    <scope>NUCLEOTIDE SEQUENCE [LARGE SCALE GENOMIC DNA]</scope>
    <source>
        <strain evidence="2">DSM 5631 / JCM 9629 / NBRC 100127 / Av18</strain>
    </source>
</reference>
<protein>
    <submittedName>
        <fullName evidence="1">Uncharacterized protein</fullName>
    </submittedName>
</protein>